<dbReference type="EMBL" id="CP014242">
    <property type="protein sequence ID" value="AMD19082.1"/>
    <property type="molecule type" value="Genomic_DNA"/>
</dbReference>
<dbReference type="GeneID" id="28722541"/>
<keyword evidence="1" id="KW-1133">Transmembrane helix</keyword>
<feature type="transmembrane region" description="Helical" evidence="1">
    <location>
        <begin position="115"/>
        <end position="135"/>
    </location>
</feature>
<keyword evidence="4" id="KW-1185">Reference proteome</keyword>
<keyword evidence="1" id="KW-0812">Transmembrane</keyword>
<keyword evidence="1" id="KW-0472">Membrane</keyword>
<feature type="transmembrane region" description="Helical" evidence="1">
    <location>
        <begin position="255"/>
        <end position="278"/>
    </location>
</feature>
<dbReference type="PANTHER" id="PTHR13146">
    <property type="match status" value="1"/>
</dbReference>
<dbReference type="Gene3D" id="1.10.3730.20">
    <property type="match status" value="1"/>
</dbReference>
<proteinExistence type="predicted"/>
<feature type="domain" description="Sugar phosphate transporter" evidence="2">
    <location>
        <begin position="46"/>
        <end position="328"/>
    </location>
</feature>
<feature type="transmembrane region" description="Helical" evidence="1">
    <location>
        <begin position="144"/>
        <end position="162"/>
    </location>
</feature>
<evidence type="ECO:0000313" key="3">
    <source>
        <dbReference type="EMBL" id="AMD19082.1"/>
    </source>
</evidence>
<organism evidence="3 4">
    <name type="scientific">Eremothecium sinecaudum</name>
    <dbReference type="NCBI Taxonomy" id="45286"/>
    <lineage>
        <taxon>Eukaryota</taxon>
        <taxon>Fungi</taxon>
        <taxon>Dikarya</taxon>
        <taxon>Ascomycota</taxon>
        <taxon>Saccharomycotina</taxon>
        <taxon>Saccharomycetes</taxon>
        <taxon>Saccharomycetales</taxon>
        <taxon>Saccharomycetaceae</taxon>
        <taxon>Eremothecium</taxon>
    </lineage>
</organism>
<dbReference type="Proteomes" id="UP000243052">
    <property type="component" value="Chromosome ii"/>
</dbReference>
<evidence type="ECO:0000313" key="4">
    <source>
        <dbReference type="Proteomes" id="UP000243052"/>
    </source>
</evidence>
<gene>
    <name evidence="3" type="ORF">AW171_hschr2892</name>
</gene>
<feature type="transmembrane region" description="Helical" evidence="1">
    <location>
        <begin position="174"/>
        <end position="194"/>
    </location>
</feature>
<dbReference type="InterPro" id="IPR004853">
    <property type="entry name" value="Sugar_P_trans_dom"/>
</dbReference>
<evidence type="ECO:0000256" key="1">
    <source>
        <dbReference type="SAM" id="Phobius"/>
    </source>
</evidence>
<name>A0A120K175_9SACH</name>
<feature type="transmembrane region" description="Helical" evidence="1">
    <location>
        <begin position="89"/>
        <end position="109"/>
    </location>
</feature>
<dbReference type="STRING" id="45286.A0A120K175"/>
<dbReference type="SUPFAM" id="SSF103481">
    <property type="entry name" value="Multidrug resistance efflux transporter EmrE"/>
    <property type="match status" value="1"/>
</dbReference>
<sequence>MSKVGGKLIFALCVGIITTGTINSVITKFQDNQCIRDCATASPLLFNQPLMQTLQMFIAEALMLPLFYFTGKRKRISLDVVPRTSNTYLLSLPAICDVCGSTLLNLSLILVPVSIFQMARGAVIVFVAVFSAVFLNRSISRKEWVSMAIVVLGVAIVGLSGMAGWESNLLNGKLVLGISFVLVAQVFLATQLVLEEYFVSRQPIMPMELVGYEGVFGTMITSAMFMFGTLTFARENTASPFNFPMSYNDLKTSRALIYTSIVVMISVATFNFLGIALTKHVSATSRSMVDTCRTIVVWLVSLVIGWETFKWKQLCGFTIVVFGTLMYNNVIDIPVNWDGKKDSRQYYEQIEG</sequence>
<dbReference type="Pfam" id="PF03151">
    <property type="entry name" value="TPT"/>
    <property type="match status" value="1"/>
</dbReference>
<feature type="transmembrane region" description="Helical" evidence="1">
    <location>
        <begin position="215"/>
        <end position="233"/>
    </location>
</feature>
<feature type="transmembrane region" description="Helical" evidence="1">
    <location>
        <begin position="48"/>
        <end position="69"/>
    </location>
</feature>
<dbReference type="InterPro" id="IPR037185">
    <property type="entry name" value="EmrE-like"/>
</dbReference>
<dbReference type="OrthoDB" id="408493at2759"/>
<evidence type="ECO:0000259" key="2">
    <source>
        <dbReference type="Pfam" id="PF03151"/>
    </source>
</evidence>
<dbReference type="GO" id="GO:0016020">
    <property type="term" value="C:membrane"/>
    <property type="evidence" value="ECO:0007669"/>
    <property type="project" value="TreeGrafter"/>
</dbReference>
<dbReference type="PANTHER" id="PTHR13146:SF0">
    <property type="entry name" value="SOLUTE CARRIER FAMILY 35 MEMBER F6"/>
    <property type="match status" value="1"/>
</dbReference>
<reference evidence="3 4" key="1">
    <citation type="submission" date="2016-01" db="EMBL/GenBank/DDBJ databases">
        <title>Genome sequence of the yeast Holleya sinecauda.</title>
        <authorList>
            <person name="Dietrich F.S."/>
        </authorList>
    </citation>
    <scope>NUCLEOTIDE SEQUENCE [LARGE SCALE GENOMIC DNA]</scope>
    <source>
        <strain evidence="3 4">ATCC 58844</strain>
    </source>
</reference>
<protein>
    <submittedName>
        <fullName evidence="3">HBR181Cp</fullName>
    </submittedName>
</protein>
<dbReference type="AlphaFoldDB" id="A0A120K175"/>
<dbReference type="RefSeq" id="XP_017986078.1">
    <property type="nucleotide sequence ID" value="XM_018130589.1"/>
</dbReference>
<accession>A0A120K175</accession>